<sequence>MHLRTSKSLSRRKRPAGRAFRKEVDGGGRLRGPLRSQALAAWPRCHSRSGEDADGEEAEVRPPRLTALRHPPRSHSPAATRPQPPPTPKPSSAGPPKVRLPAPGSSPATNARSMINTAMVPWRPQQYGATRSWPAGHGYAAVYGIDVTWEASV</sequence>
<comment type="caution">
    <text evidence="2">The sequence shown here is derived from an EMBL/GenBank/DDBJ whole genome shotgun (WGS) entry which is preliminary data.</text>
</comment>
<dbReference type="Proteomes" id="UP001266305">
    <property type="component" value="Unassembled WGS sequence"/>
</dbReference>
<keyword evidence="3" id="KW-1185">Reference proteome</keyword>
<feature type="compositionally biased region" description="Polar residues" evidence="1">
    <location>
        <begin position="106"/>
        <end position="115"/>
    </location>
</feature>
<accession>A0ABQ9TDX8</accession>
<protein>
    <submittedName>
        <fullName evidence="2">Uncharacterized protein</fullName>
    </submittedName>
</protein>
<feature type="region of interest" description="Disordered" evidence="1">
    <location>
        <begin position="1"/>
        <end position="115"/>
    </location>
</feature>
<dbReference type="EMBL" id="JASSZA010000023">
    <property type="protein sequence ID" value="KAK2082921.1"/>
    <property type="molecule type" value="Genomic_DNA"/>
</dbReference>
<name>A0ABQ9TDX8_SAGOE</name>
<evidence type="ECO:0000256" key="1">
    <source>
        <dbReference type="SAM" id="MobiDB-lite"/>
    </source>
</evidence>
<evidence type="ECO:0000313" key="2">
    <source>
        <dbReference type="EMBL" id="KAK2082921.1"/>
    </source>
</evidence>
<evidence type="ECO:0000313" key="3">
    <source>
        <dbReference type="Proteomes" id="UP001266305"/>
    </source>
</evidence>
<proteinExistence type="predicted"/>
<reference evidence="2 3" key="1">
    <citation type="submission" date="2023-05" db="EMBL/GenBank/DDBJ databases">
        <title>B98-5 Cell Line De Novo Hybrid Assembly: An Optical Mapping Approach.</title>
        <authorList>
            <person name="Kananen K."/>
            <person name="Auerbach J.A."/>
            <person name="Kautto E."/>
            <person name="Blachly J.S."/>
        </authorList>
    </citation>
    <scope>NUCLEOTIDE SEQUENCE [LARGE SCALE GENOMIC DNA]</scope>
    <source>
        <strain evidence="2">B95-8</strain>
        <tissue evidence="2">Cell line</tissue>
    </source>
</reference>
<feature type="compositionally biased region" description="Basic residues" evidence="1">
    <location>
        <begin position="1"/>
        <end position="16"/>
    </location>
</feature>
<gene>
    <name evidence="2" type="ORF">P7K49_038157</name>
</gene>
<organism evidence="2 3">
    <name type="scientific">Saguinus oedipus</name>
    <name type="common">Cotton-top tamarin</name>
    <name type="synonym">Oedipomidas oedipus</name>
    <dbReference type="NCBI Taxonomy" id="9490"/>
    <lineage>
        <taxon>Eukaryota</taxon>
        <taxon>Metazoa</taxon>
        <taxon>Chordata</taxon>
        <taxon>Craniata</taxon>
        <taxon>Vertebrata</taxon>
        <taxon>Euteleostomi</taxon>
        <taxon>Mammalia</taxon>
        <taxon>Eutheria</taxon>
        <taxon>Euarchontoglires</taxon>
        <taxon>Primates</taxon>
        <taxon>Haplorrhini</taxon>
        <taxon>Platyrrhini</taxon>
        <taxon>Cebidae</taxon>
        <taxon>Callitrichinae</taxon>
        <taxon>Saguinus</taxon>
    </lineage>
</organism>